<feature type="region of interest" description="Disordered" evidence="1">
    <location>
        <begin position="27"/>
        <end position="64"/>
    </location>
</feature>
<dbReference type="Proteomes" id="UP000789831">
    <property type="component" value="Unassembled WGS sequence"/>
</dbReference>
<accession>A0A9N9N5U0</accession>
<organism evidence="2 3">
    <name type="scientific">Ambispora gerdemannii</name>
    <dbReference type="NCBI Taxonomy" id="144530"/>
    <lineage>
        <taxon>Eukaryota</taxon>
        <taxon>Fungi</taxon>
        <taxon>Fungi incertae sedis</taxon>
        <taxon>Mucoromycota</taxon>
        <taxon>Glomeromycotina</taxon>
        <taxon>Glomeromycetes</taxon>
        <taxon>Archaeosporales</taxon>
        <taxon>Ambisporaceae</taxon>
        <taxon>Ambispora</taxon>
    </lineage>
</organism>
<name>A0A9N9N5U0_9GLOM</name>
<keyword evidence="3" id="KW-1185">Reference proteome</keyword>
<feature type="non-terminal residue" evidence="2">
    <location>
        <position position="85"/>
    </location>
</feature>
<sequence>ISESLKIINQTNNINQILKANVNEPLSHTTRPITPVNQINSKTNSKTSRTPLTSSKIQSSWKRNSPFTQYNNDVNNEFNLEIETP</sequence>
<evidence type="ECO:0000313" key="2">
    <source>
        <dbReference type="EMBL" id="CAG8703833.1"/>
    </source>
</evidence>
<dbReference type="AlphaFoldDB" id="A0A9N9N5U0"/>
<feature type="non-terminal residue" evidence="2">
    <location>
        <position position="1"/>
    </location>
</feature>
<gene>
    <name evidence="2" type="ORF">AGERDE_LOCUS13643</name>
</gene>
<protein>
    <submittedName>
        <fullName evidence="2">6099_t:CDS:1</fullName>
    </submittedName>
</protein>
<evidence type="ECO:0000313" key="3">
    <source>
        <dbReference type="Proteomes" id="UP000789831"/>
    </source>
</evidence>
<dbReference type="EMBL" id="CAJVPL010019004">
    <property type="protein sequence ID" value="CAG8703833.1"/>
    <property type="molecule type" value="Genomic_DNA"/>
</dbReference>
<reference evidence="2" key="1">
    <citation type="submission" date="2021-06" db="EMBL/GenBank/DDBJ databases">
        <authorList>
            <person name="Kallberg Y."/>
            <person name="Tangrot J."/>
            <person name="Rosling A."/>
        </authorList>
    </citation>
    <scope>NUCLEOTIDE SEQUENCE</scope>
    <source>
        <strain evidence="2">MT106</strain>
    </source>
</reference>
<evidence type="ECO:0000256" key="1">
    <source>
        <dbReference type="SAM" id="MobiDB-lite"/>
    </source>
</evidence>
<proteinExistence type="predicted"/>
<comment type="caution">
    <text evidence="2">The sequence shown here is derived from an EMBL/GenBank/DDBJ whole genome shotgun (WGS) entry which is preliminary data.</text>
</comment>